<comment type="caution">
    <text evidence="3">The sequence shown here is derived from an EMBL/GenBank/DDBJ whole genome shotgun (WGS) entry which is preliminary data.</text>
</comment>
<dbReference type="Pfam" id="PF02371">
    <property type="entry name" value="Transposase_20"/>
    <property type="match status" value="1"/>
</dbReference>
<gene>
    <name evidence="3" type="ORF">CLG85_018610</name>
</gene>
<keyword evidence="4" id="KW-1185">Reference proteome</keyword>
<keyword evidence="1" id="KW-1133">Transmembrane helix</keyword>
<feature type="domain" description="Transposase IS116/IS110/IS902 C-terminal" evidence="2">
    <location>
        <begin position="9"/>
        <end position="83"/>
    </location>
</feature>
<evidence type="ECO:0000313" key="3">
    <source>
        <dbReference type="EMBL" id="MCT4372218.1"/>
    </source>
</evidence>
<organism evidence="3 4">
    <name type="scientific">Alloyangia mangrovi</name>
    <dbReference type="NCBI Taxonomy" id="1779329"/>
    <lineage>
        <taxon>Bacteria</taxon>
        <taxon>Pseudomonadati</taxon>
        <taxon>Pseudomonadota</taxon>
        <taxon>Alphaproteobacteria</taxon>
        <taxon>Rhodobacterales</taxon>
        <taxon>Roseobacteraceae</taxon>
        <taxon>Alloyangia</taxon>
    </lineage>
</organism>
<keyword evidence="1" id="KW-0812">Transmembrane</keyword>
<name>A0ABT2KQ67_9RHOB</name>
<accession>A0ABT2KQ67</accession>
<dbReference type="EMBL" id="NTHN02000040">
    <property type="protein sequence ID" value="MCT4372218.1"/>
    <property type="molecule type" value="Genomic_DNA"/>
</dbReference>
<reference evidence="4" key="1">
    <citation type="submission" date="2023-07" db="EMBL/GenBank/DDBJ databases">
        <title>Yangia mangrovi SAOS 153D genome.</title>
        <authorList>
            <person name="Verma A."/>
            <person name="Pal Y."/>
            <person name="Sundharam S."/>
            <person name="Bisht B."/>
            <person name="Srinivasan K."/>
        </authorList>
    </citation>
    <scope>NUCLEOTIDE SEQUENCE [LARGE SCALE GENOMIC DNA]</scope>
    <source>
        <strain evidence="4">SAOS 153D</strain>
    </source>
</reference>
<sequence length="115" mass="12901">MIAERTQKAIPGVGPIKALVFATIATVVSVFRRRRDFAACVGVVTTPALLGPQGAIGAGHESRSDNIRRLLTIGAMSRLNRLERSRVRTVRGWRRCWQGNRVCWRGSLWSTKWRT</sequence>
<evidence type="ECO:0000313" key="4">
    <source>
        <dbReference type="Proteomes" id="UP000217448"/>
    </source>
</evidence>
<protein>
    <submittedName>
        <fullName evidence="3">Transposase</fullName>
    </submittedName>
</protein>
<dbReference type="Proteomes" id="UP000217448">
    <property type="component" value="Unassembled WGS sequence"/>
</dbReference>
<dbReference type="InterPro" id="IPR003346">
    <property type="entry name" value="Transposase_20"/>
</dbReference>
<keyword evidence="1" id="KW-0472">Membrane</keyword>
<proteinExistence type="predicted"/>
<evidence type="ECO:0000256" key="1">
    <source>
        <dbReference type="SAM" id="Phobius"/>
    </source>
</evidence>
<feature type="transmembrane region" description="Helical" evidence="1">
    <location>
        <begin position="12"/>
        <end position="31"/>
    </location>
</feature>
<evidence type="ECO:0000259" key="2">
    <source>
        <dbReference type="Pfam" id="PF02371"/>
    </source>
</evidence>